<dbReference type="Proteomes" id="UP000198925">
    <property type="component" value="Unassembled WGS sequence"/>
</dbReference>
<organism evidence="1 2">
    <name type="scientific">Belnapia rosea</name>
    <dbReference type="NCBI Taxonomy" id="938405"/>
    <lineage>
        <taxon>Bacteria</taxon>
        <taxon>Pseudomonadati</taxon>
        <taxon>Pseudomonadota</taxon>
        <taxon>Alphaproteobacteria</taxon>
        <taxon>Acetobacterales</taxon>
        <taxon>Roseomonadaceae</taxon>
        <taxon>Belnapia</taxon>
    </lineage>
</organism>
<dbReference type="STRING" id="938405.SAMN02927895_01839"/>
<dbReference type="RefSeq" id="WP_090662958.1">
    <property type="nucleotide sequence ID" value="NZ_FMZX01000004.1"/>
</dbReference>
<gene>
    <name evidence="1" type="ORF">SAMN04487779_100448</name>
</gene>
<reference evidence="1 2" key="1">
    <citation type="submission" date="2016-10" db="EMBL/GenBank/DDBJ databases">
        <authorList>
            <person name="de Groot N.N."/>
        </authorList>
    </citation>
    <scope>NUCLEOTIDE SEQUENCE [LARGE SCALE GENOMIC DNA]</scope>
    <source>
        <strain evidence="1 2">CPCC 100156</strain>
    </source>
</reference>
<sequence length="317" mass="33218">MPRAIGANCRLLMLPETTYGTAPGSNWRRMPFLSCDLGAEQPLLDADVIGVGSNRDPAAPFLDTVTVAGQAVVPVDLINIGHWLRLLLRAPTTTGTTNFIHTFGSGAASLPSNAMEIGYPDVPSFDVCTGVRADTLEMDFTPTGAATATFGLMGQGSVRTGATSGGTPTSAAYTAFNKAQGSITRSSVALAQVTGARITYANGMEAVRTIRADRRVEGVDPGIARCTGQITVRFENTTLLTQAQGGTAAEFALAFTIDANRSLTITLHEVYLALAKTPIEGPAGVEASFDFRAAFNATATRMMTAVLRNQQAGTEYA</sequence>
<protein>
    <submittedName>
        <fullName evidence="1">Uncharacterized protein</fullName>
    </submittedName>
</protein>
<evidence type="ECO:0000313" key="2">
    <source>
        <dbReference type="Proteomes" id="UP000198925"/>
    </source>
</evidence>
<dbReference type="EMBL" id="FMZX01000004">
    <property type="protein sequence ID" value="SDD05203.1"/>
    <property type="molecule type" value="Genomic_DNA"/>
</dbReference>
<evidence type="ECO:0000313" key="1">
    <source>
        <dbReference type="EMBL" id="SDD05203.1"/>
    </source>
</evidence>
<accession>A0A1G6RLC4</accession>
<name>A0A1G6RLC4_9PROT</name>
<dbReference type="InterPro" id="IPR044000">
    <property type="entry name" value="Phage_tube_2"/>
</dbReference>
<proteinExistence type="predicted"/>
<dbReference type="Pfam" id="PF18906">
    <property type="entry name" value="Phage_tube_2"/>
    <property type="match status" value="1"/>
</dbReference>
<dbReference type="AlphaFoldDB" id="A0A1G6RLC4"/>
<keyword evidence="2" id="KW-1185">Reference proteome</keyword>